<dbReference type="SUPFAM" id="SSF55729">
    <property type="entry name" value="Acyl-CoA N-acyltransferases (Nat)"/>
    <property type="match status" value="1"/>
</dbReference>
<dbReference type="EMBL" id="PKUN01000025">
    <property type="protein sequence ID" value="PLX60321.1"/>
    <property type="molecule type" value="Genomic_DNA"/>
</dbReference>
<dbReference type="AlphaFoldDB" id="A0A2N6CT71"/>
<dbReference type="PROSITE" id="PS51186">
    <property type="entry name" value="GNAT"/>
    <property type="match status" value="1"/>
</dbReference>
<dbReference type="InterPro" id="IPR052564">
    <property type="entry name" value="N-acetyltrans/Recomb-assoc"/>
</dbReference>
<dbReference type="RefSeq" id="WP_420542286.1">
    <property type="nucleotide sequence ID" value="NZ_PKUN01000025.1"/>
</dbReference>
<dbReference type="STRING" id="1111735.GCA_000428045_02461"/>
<dbReference type="InterPro" id="IPR000182">
    <property type="entry name" value="GNAT_dom"/>
</dbReference>
<comment type="caution">
    <text evidence="2">The sequence shown here is derived from an EMBL/GenBank/DDBJ whole genome shotgun (WGS) entry which is preliminary data.</text>
</comment>
<feature type="domain" description="N-acetyltransferase" evidence="1">
    <location>
        <begin position="1"/>
        <end position="111"/>
    </location>
</feature>
<gene>
    <name evidence="2" type="ORF">C0630_16120</name>
</gene>
<dbReference type="Gene3D" id="3.40.630.30">
    <property type="match status" value="1"/>
</dbReference>
<dbReference type="GO" id="GO:0016747">
    <property type="term" value="F:acyltransferase activity, transferring groups other than amino-acyl groups"/>
    <property type="evidence" value="ECO:0007669"/>
    <property type="project" value="InterPro"/>
</dbReference>
<evidence type="ECO:0000313" key="3">
    <source>
        <dbReference type="Proteomes" id="UP000235015"/>
    </source>
</evidence>
<name>A0A2N6CT71_9GAMM</name>
<dbReference type="Pfam" id="PF13673">
    <property type="entry name" value="Acetyltransf_10"/>
    <property type="match status" value="1"/>
</dbReference>
<dbReference type="InterPro" id="IPR016181">
    <property type="entry name" value="Acyl_CoA_acyltransferase"/>
</dbReference>
<sequence>MQAFDNWLKGATTFIAVDSENACVGFGGLEAHGRISSLFVSPEWMRKGVGAGVLGHLLEEAGSRAFSVVTTEASEFSRPLFEQHGFVVTEIEQTEFKGVKFARYAMQARLKHGFKSM</sequence>
<accession>A0A2N6CT71</accession>
<evidence type="ECO:0000259" key="1">
    <source>
        <dbReference type="PROSITE" id="PS51186"/>
    </source>
</evidence>
<reference evidence="2 3" key="1">
    <citation type="submission" date="2017-11" db="EMBL/GenBank/DDBJ databases">
        <title>Genome-resolved metagenomics identifies genetic mobility, metabolic interactions, and unexpected diversity in perchlorate-reducing communities.</title>
        <authorList>
            <person name="Barnum T.P."/>
            <person name="Figueroa I.A."/>
            <person name="Carlstrom C.I."/>
            <person name="Lucas L.N."/>
            <person name="Engelbrektson A.L."/>
            <person name="Coates J.D."/>
        </authorList>
    </citation>
    <scope>NUCLEOTIDE SEQUENCE [LARGE SCALE GENOMIC DNA]</scope>
    <source>
        <strain evidence="2">BM301</strain>
    </source>
</reference>
<protein>
    <recommendedName>
        <fullName evidence="1">N-acetyltransferase domain-containing protein</fullName>
    </recommendedName>
</protein>
<proteinExistence type="predicted"/>
<evidence type="ECO:0000313" key="2">
    <source>
        <dbReference type="EMBL" id="PLX60321.1"/>
    </source>
</evidence>
<dbReference type="PANTHER" id="PTHR43451:SF1">
    <property type="entry name" value="ACETYLTRANSFERASE"/>
    <property type="match status" value="1"/>
</dbReference>
<dbReference type="Proteomes" id="UP000235015">
    <property type="component" value="Unassembled WGS sequence"/>
</dbReference>
<dbReference type="CDD" id="cd04301">
    <property type="entry name" value="NAT_SF"/>
    <property type="match status" value="1"/>
</dbReference>
<organism evidence="2 3">
    <name type="scientific">Sedimenticola selenatireducens</name>
    <dbReference type="NCBI Taxonomy" id="191960"/>
    <lineage>
        <taxon>Bacteria</taxon>
        <taxon>Pseudomonadati</taxon>
        <taxon>Pseudomonadota</taxon>
        <taxon>Gammaproteobacteria</taxon>
        <taxon>Chromatiales</taxon>
        <taxon>Sedimenticolaceae</taxon>
        <taxon>Sedimenticola</taxon>
    </lineage>
</organism>
<dbReference type="PANTHER" id="PTHR43451">
    <property type="entry name" value="ACETYLTRANSFERASE (GNAT) FAMILY PROTEIN"/>
    <property type="match status" value="1"/>
</dbReference>